<feature type="transmembrane region" description="Helical" evidence="1">
    <location>
        <begin position="32"/>
        <end position="49"/>
    </location>
</feature>
<accession>A0A1D4R776</accession>
<sequence>MAKPKLRLYFNILAVIVFVSYLGLIICTDFPDAKWSIGFIVLMTIIYIVRDILAPKQKRSDENGDN</sequence>
<keyword evidence="4" id="KW-1185">Reference proteome</keyword>
<gene>
    <name evidence="2" type="ORF">SAMEA2297795_02499</name>
    <name evidence="3" type="ORF">SAMEA2297796_02554</name>
</gene>
<name>A0A1D4R776_9STAP</name>
<dbReference type="Proteomes" id="UP000095412">
    <property type="component" value="Unassembled WGS sequence"/>
</dbReference>
<organism evidence="2 5">
    <name type="scientific">Staphylococcus caeli</name>
    <dbReference type="NCBI Taxonomy" id="2201815"/>
    <lineage>
        <taxon>Bacteria</taxon>
        <taxon>Bacillati</taxon>
        <taxon>Bacillota</taxon>
        <taxon>Bacilli</taxon>
        <taxon>Bacillales</taxon>
        <taxon>Staphylococcaceae</taxon>
        <taxon>Staphylococcus</taxon>
    </lineage>
</organism>
<protein>
    <submittedName>
        <fullName evidence="2">Mobilization protein</fullName>
    </submittedName>
</protein>
<keyword evidence="1" id="KW-1133">Transmembrane helix</keyword>
<feature type="transmembrane region" description="Helical" evidence="1">
    <location>
        <begin position="7"/>
        <end position="26"/>
    </location>
</feature>
<evidence type="ECO:0000313" key="2">
    <source>
        <dbReference type="EMBL" id="SCT43366.1"/>
    </source>
</evidence>
<dbReference type="EMBL" id="FMPG01000017">
    <property type="protein sequence ID" value="SCT43366.1"/>
    <property type="molecule type" value="Genomic_DNA"/>
</dbReference>
<dbReference type="Proteomes" id="UP000095768">
    <property type="component" value="Unassembled WGS sequence"/>
</dbReference>
<keyword evidence="1" id="KW-0812">Transmembrane</keyword>
<evidence type="ECO:0000313" key="5">
    <source>
        <dbReference type="Proteomes" id="UP000095768"/>
    </source>
</evidence>
<dbReference type="AlphaFoldDB" id="A0A1D4R776"/>
<dbReference type="RefSeq" id="WP_069996668.1">
    <property type="nucleotide sequence ID" value="NZ_FMPG01000017.1"/>
</dbReference>
<dbReference type="EMBL" id="FMPI01000033">
    <property type="protein sequence ID" value="SCT52039.1"/>
    <property type="molecule type" value="Genomic_DNA"/>
</dbReference>
<dbReference type="OrthoDB" id="2413688at2"/>
<keyword evidence="1" id="KW-0472">Membrane</keyword>
<reference evidence="3 4" key="1">
    <citation type="submission" date="2016-09" db="EMBL/GenBank/DDBJ databases">
        <authorList>
            <consortium name="Pathogen Informatics"/>
            <person name="Sun Q."/>
            <person name="Inoue M."/>
        </authorList>
    </citation>
    <scope>NUCLEOTIDE SEQUENCE [LARGE SCALE GENOMIC DNA]</scope>
    <source>
        <strain evidence="3 4">82C</strain>
    </source>
</reference>
<evidence type="ECO:0000256" key="1">
    <source>
        <dbReference type="SAM" id="Phobius"/>
    </source>
</evidence>
<evidence type="ECO:0000313" key="3">
    <source>
        <dbReference type="EMBL" id="SCT52039.1"/>
    </source>
</evidence>
<reference evidence="2 5" key="2">
    <citation type="submission" date="2016-09" db="EMBL/GenBank/DDBJ databases">
        <authorList>
            <consortium name="Pathogen Informatics"/>
        </authorList>
    </citation>
    <scope>NUCLEOTIDE SEQUENCE [LARGE SCALE GENOMIC DNA]</scope>
    <source>
        <strain evidence="2 5">82B</strain>
    </source>
</reference>
<proteinExistence type="predicted"/>
<evidence type="ECO:0000313" key="4">
    <source>
        <dbReference type="Proteomes" id="UP000095412"/>
    </source>
</evidence>